<organism evidence="4 5">
    <name type="scientific">Candidatus Electronema aureum</name>
    <dbReference type="NCBI Taxonomy" id="2005002"/>
    <lineage>
        <taxon>Bacteria</taxon>
        <taxon>Pseudomonadati</taxon>
        <taxon>Thermodesulfobacteriota</taxon>
        <taxon>Desulfobulbia</taxon>
        <taxon>Desulfobulbales</taxon>
        <taxon>Desulfobulbaceae</taxon>
        <taxon>Candidatus Electronema</taxon>
    </lineage>
</organism>
<dbReference type="GO" id="GO:0004386">
    <property type="term" value="F:helicase activity"/>
    <property type="evidence" value="ECO:0007669"/>
    <property type="project" value="UniProtKB-KW"/>
</dbReference>
<comment type="caution">
    <text evidence="4">The sequence shown here is derived from an EMBL/GenBank/DDBJ whole genome shotgun (WGS) entry which is preliminary data.</text>
</comment>
<sequence>MSSLDHQNKSQMELVRTLPPLEQFLLTFISVIYEPVSAAFLATCLSGVDLPGLRRLGSDELESMVTRLREIGLLNEFNQCTALLAEQLTRHAAAEGRFTVLAELIEHKAPVSYLYGKWSTRCRRALRQFRIGLHTSNMDKMEEAALFLKEQCKEQGGSPPAIQIVAETFDVDWFRGLSGFFQFYLLNEIFRYSAEHAVDYPEITAYLEAEDKILLSEDERVPFRRLLAGHYLLRGCTGKLELLITAHADSFQGSGFAGSAAFLRGHTDEALKLFEQDLALLNKYAGPEGGFFFNISGLFCIMALLARSSPGDRAAIRRAVALVLRCQGCPDELAFRFLDTYVGTMEGALPDMRILTESFEKEERSLNTLTAGLALHWLGVQLPEKLRVALELLCSKAKSNSFLWLAMEAAQLLVAADPSRKDMVKIAESLAKEIGCRSVVNLVAPNEESWKQSLEELISVTGKARQPEKTSRLAWTVEFAEGTLTLAAKEQKKKPGSKWSKGKGVGLNRLMPPSCFDFLTAQDVKIAAALRQVGDPNSRNGGCEFNIEEALPALVGHPHVFLENSGNVPVEIVAGEPELMVEEQDGFLFIHFLQEIGEGRVTVWQETPTRFRVMEINDEHRRVAGIIGAGGKRYPAAAGSQVLNAIGNMASFMTVHSSIDVGSAEKDVKIVEADPTVHIHIIPYGSGFRLEMFVQPFSRKGPYLKPGAGVANLMAEVGGRRMQTRRNLPIEEEKAREIEESCPILDLATDLEQENDREWHLLDPEECLQALLELEEIRDRAVLEWPEGEKLAVRKQAGVSQLNLNIRTGQQDWFALSGHVQVDQDEIIDLKTLLDKVREARSRFIPLGKGQFLALTQEFRSRLEELLRFSEAGGKTGEGDDEIRIHPLAALALDDLTRQANTQADEGWRKQLARIEFVQDFVPEVPSTLQADLRDYQVEGFVWMSRLAHLGVGGCLADDMGLGKTLQSLAVILDRSEDGPTLVIAPTSVCMNWEQEVGRFAPTLTLRTLSNADERQGIIDNLGKRDILITSYTLLQQEVELLETVAWQTVVLDEAQSIKNAATKRSKASMRLKAKFRLITTGTPIENHLGELWNLFNFINAGLLGTYKQFNTRFGIPIEKHNDRIARRQLKKLIRPFMLRRIKSQVLDELPPRTEITLRVEMKKSEMMFYEAIRQQALENIEGSDPKAGRHLQILAEIMRLRRACCNPKLIDAQCKIPSSKLEVFGEVVEELLASRHKALIFSQFTGHLALIREYLDSKNIHYKYLDGTTPAKERIRQVDAFQAGDGDLFLISLKAGGLGLNLTAADYVIHMDPWWNPAVEDQAADRAHRIGQKRPVTVYRLVTANTIEEKIVRLHHEKRNLANSLLEGTDAGARLSAEELLDLIRGS</sequence>
<dbReference type="SMART" id="SM00487">
    <property type="entry name" value="DEXDc"/>
    <property type="match status" value="1"/>
</dbReference>
<dbReference type="SUPFAM" id="SSF52540">
    <property type="entry name" value="P-loop containing nucleoside triphosphate hydrolases"/>
    <property type="match status" value="2"/>
</dbReference>
<dbReference type="PROSITE" id="PS51192">
    <property type="entry name" value="HELICASE_ATP_BIND_1"/>
    <property type="match status" value="1"/>
</dbReference>
<name>A0A521G120_9BACT</name>
<dbReference type="InterPro" id="IPR038718">
    <property type="entry name" value="SNF2-like_sf"/>
</dbReference>
<dbReference type="InterPro" id="IPR027417">
    <property type="entry name" value="P-loop_NTPase"/>
</dbReference>
<feature type="domain" description="Helicase C-terminal" evidence="3">
    <location>
        <begin position="1221"/>
        <end position="1382"/>
    </location>
</feature>
<dbReference type="PROSITE" id="PS51194">
    <property type="entry name" value="HELICASE_CTER"/>
    <property type="match status" value="1"/>
</dbReference>
<keyword evidence="4" id="KW-0347">Helicase</keyword>
<dbReference type="GO" id="GO:0005524">
    <property type="term" value="F:ATP binding"/>
    <property type="evidence" value="ECO:0007669"/>
    <property type="project" value="InterPro"/>
</dbReference>
<dbReference type="InterPro" id="IPR001650">
    <property type="entry name" value="Helicase_C-like"/>
</dbReference>
<proteinExistence type="predicted"/>
<dbReference type="Proteomes" id="UP000316238">
    <property type="component" value="Unassembled WGS sequence"/>
</dbReference>
<evidence type="ECO:0000313" key="5">
    <source>
        <dbReference type="Proteomes" id="UP000316238"/>
    </source>
</evidence>
<dbReference type="InterPro" id="IPR000330">
    <property type="entry name" value="SNF2_N"/>
</dbReference>
<dbReference type="Pfam" id="PF00176">
    <property type="entry name" value="SNF2-rel_dom"/>
    <property type="match status" value="1"/>
</dbReference>
<evidence type="ECO:0000259" key="2">
    <source>
        <dbReference type="PROSITE" id="PS51192"/>
    </source>
</evidence>
<accession>A0A521G120</accession>
<dbReference type="Gene3D" id="3.40.50.300">
    <property type="entry name" value="P-loop containing nucleotide triphosphate hydrolases"/>
    <property type="match status" value="1"/>
</dbReference>
<dbReference type="InterPro" id="IPR049730">
    <property type="entry name" value="SNF2/RAD54-like_C"/>
</dbReference>
<dbReference type="PANTHER" id="PTHR10799">
    <property type="entry name" value="SNF2/RAD54 HELICASE FAMILY"/>
    <property type="match status" value="1"/>
</dbReference>
<reference evidence="4" key="1">
    <citation type="submission" date="2017-07" db="EMBL/GenBank/DDBJ databases">
        <title>The cable genome - Insights into the physiology and evolution of filamentous bacteria capable of sulfide oxidation via long distance electron transfer.</title>
        <authorList>
            <person name="Thorup C."/>
            <person name="Bjerg J.T."/>
            <person name="Schreiber L."/>
            <person name="Nielsen L.P."/>
            <person name="Kjeldsen K.U."/>
            <person name="Boesen T."/>
            <person name="Boggild A."/>
            <person name="Meysman F."/>
            <person name="Geelhoed J."/>
            <person name="Schramm A."/>
        </authorList>
    </citation>
    <scope>NUCLEOTIDE SEQUENCE [LARGE SCALE GENOMIC DNA]</scope>
    <source>
        <strain evidence="4">GS</strain>
    </source>
</reference>
<dbReference type="CDD" id="cd18012">
    <property type="entry name" value="DEXQc_arch_SWI2_SNF2"/>
    <property type="match status" value="1"/>
</dbReference>
<dbReference type="SMART" id="SM00490">
    <property type="entry name" value="HELICc"/>
    <property type="match status" value="1"/>
</dbReference>
<feature type="domain" description="Helicase ATP-binding" evidence="2">
    <location>
        <begin position="945"/>
        <end position="1102"/>
    </location>
</feature>
<dbReference type="InterPro" id="IPR014001">
    <property type="entry name" value="Helicase_ATP-bd"/>
</dbReference>
<dbReference type="CDD" id="cd18793">
    <property type="entry name" value="SF2_C_SNF"/>
    <property type="match status" value="1"/>
</dbReference>
<keyword evidence="5" id="KW-1185">Reference proteome</keyword>
<keyword evidence="4" id="KW-0547">Nucleotide-binding</keyword>
<keyword evidence="1" id="KW-0378">Hydrolase</keyword>
<evidence type="ECO:0000313" key="4">
    <source>
        <dbReference type="EMBL" id="TAA74706.1"/>
    </source>
</evidence>
<keyword evidence="4" id="KW-0067">ATP-binding</keyword>
<dbReference type="EMBL" id="NQJD01000019">
    <property type="protein sequence ID" value="TAA74706.1"/>
    <property type="molecule type" value="Genomic_DNA"/>
</dbReference>
<protein>
    <submittedName>
        <fullName evidence="4">Superfamily II DNA or RNA helicase, SNF2 family</fullName>
    </submittedName>
</protein>
<dbReference type="Pfam" id="PF00271">
    <property type="entry name" value="Helicase_C"/>
    <property type="match status" value="1"/>
</dbReference>
<evidence type="ECO:0000259" key="3">
    <source>
        <dbReference type="PROSITE" id="PS51194"/>
    </source>
</evidence>
<evidence type="ECO:0000256" key="1">
    <source>
        <dbReference type="ARBA" id="ARBA00022801"/>
    </source>
</evidence>
<gene>
    <name evidence="4" type="ORF">CDV28_11919</name>
</gene>
<dbReference type="GO" id="GO:0016787">
    <property type="term" value="F:hydrolase activity"/>
    <property type="evidence" value="ECO:0007669"/>
    <property type="project" value="UniProtKB-KW"/>
</dbReference>
<dbReference type="Gene3D" id="3.40.50.10810">
    <property type="entry name" value="Tandem AAA-ATPase domain"/>
    <property type="match status" value="1"/>
</dbReference>